<protein>
    <recommendedName>
        <fullName evidence="3">Pyridoxal-phosphate dependent enzyme</fullName>
    </recommendedName>
</protein>
<name>A0ABU2T1F0_9ACTN</name>
<dbReference type="SUPFAM" id="SSF53686">
    <property type="entry name" value="Tryptophan synthase beta subunit-like PLP-dependent enzymes"/>
    <property type="match status" value="1"/>
</dbReference>
<evidence type="ECO:0000313" key="2">
    <source>
        <dbReference type="Proteomes" id="UP001180551"/>
    </source>
</evidence>
<evidence type="ECO:0008006" key="3">
    <source>
        <dbReference type="Google" id="ProtNLM"/>
    </source>
</evidence>
<evidence type="ECO:0000313" key="1">
    <source>
        <dbReference type="EMBL" id="MDT0454429.1"/>
    </source>
</evidence>
<gene>
    <name evidence="1" type="ORF">RM550_01575</name>
</gene>
<organism evidence="1 2">
    <name type="scientific">Streptomyces mooreae</name>
    <dbReference type="NCBI Taxonomy" id="3075523"/>
    <lineage>
        <taxon>Bacteria</taxon>
        <taxon>Bacillati</taxon>
        <taxon>Actinomycetota</taxon>
        <taxon>Actinomycetes</taxon>
        <taxon>Kitasatosporales</taxon>
        <taxon>Streptomycetaceae</taxon>
        <taxon>Streptomyces</taxon>
    </lineage>
</organism>
<dbReference type="InterPro" id="IPR036052">
    <property type="entry name" value="TrpB-like_PALP_sf"/>
</dbReference>
<dbReference type="Gene3D" id="3.40.50.1100">
    <property type="match status" value="1"/>
</dbReference>
<dbReference type="Proteomes" id="UP001180551">
    <property type="component" value="Unassembled WGS sequence"/>
</dbReference>
<comment type="caution">
    <text evidence="1">The sequence shown here is derived from an EMBL/GenBank/DDBJ whole genome shotgun (WGS) entry which is preliminary data.</text>
</comment>
<reference evidence="1" key="1">
    <citation type="submission" date="2024-05" db="EMBL/GenBank/DDBJ databases">
        <title>30 novel species of actinomycetes from the DSMZ collection.</title>
        <authorList>
            <person name="Nouioui I."/>
        </authorList>
    </citation>
    <scope>NUCLEOTIDE SEQUENCE</scope>
    <source>
        <strain evidence="1">DSM 41527</strain>
    </source>
</reference>
<accession>A0ABU2T1F0</accession>
<dbReference type="RefSeq" id="WP_311621849.1">
    <property type="nucleotide sequence ID" value="NZ_JAVRFE010000001.1"/>
</dbReference>
<keyword evidence="2" id="KW-1185">Reference proteome</keyword>
<sequence>MLDKRADQSLIGRARQIRGGLMGTPLIPLADEQCDIVAKLEFCNPAGSTKDRSAL</sequence>
<proteinExistence type="predicted"/>
<dbReference type="EMBL" id="JAVRFE010000001">
    <property type="protein sequence ID" value="MDT0454429.1"/>
    <property type="molecule type" value="Genomic_DNA"/>
</dbReference>